<evidence type="ECO:0000256" key="7">
    <source>
        <dbReference type="SAM" id="Coils"/>
    </source>
</evidence>
<evidence type="ECO:0000313" key="8">
    <source>
        <dbReference type="EMBL" id="MCJ8500444.1"/>
    </source>
</evidence>
<comment type="caution">
    <text evidence="8">The sequence shown here is derived from an EMBL/GenBank/DDBJ whole genome shotgun (WGS) entry which is preliminary data.</text>
</comment>
<evidence type="ECO:0000256" key="4">
    <source>
        <dbReference type="ARBA" id="ARBA00022618"/>
    </source>
</evidence>
<protein>
    <submittedName>
        <fullName evidence="8">DivIVA domain-containing protein</fullName>
    </submittedName>
</protein>
<dbReference type="Proteomes" id="UP001165427">
    <property type="component" value="Unassembled WGS sequence"/>
</dbReference>
<feature type="coiled-coil region" evidence="7">
    <location>
        <begin position="104"/>
        <end position="138"/>
    </location>
</feature>
<dbReference type="Gene3D" id="6.10.250.660">
    <property type="match status" value="1"/>
</dbReference>
<keyword evidence="5 7" id="KW-0175">Coiled coil</keyword>
<organism evidence="8 9">
    <name type="scientific">Desulfatitalea alkaliphila</name>
    <dbReference type="NCBI Taxonomy" id="2929485"/>
    <lineage>
        <taxon>Bacteria</taxon>
        <taxon>Pseudomonadati</taxon>
        <taxon>Thermodesulfobacteriota</taxon>
        <taxon>Desulfobacteria</taxon>
        <taxon>Desulfobacterales</taxon>
        <taxon>Desulfosarcinaceae</taxon>
        <taxon>Desulfatitalea</taxon>
    </lineage>
</organism>
<keyword evidence="3" id="KW-0963">Cytoplasm</keyword>
<evidence type="ECO:0000256" key="6">
    <source>
        <dbReference type="ARBA" id="ARBA00023306"/>
    </source>
</evidence>
<dbReference type="PANTHER" id="PTHR35794">
    <property type="entry name" value="CELL DIVISION PROTEIN DIVIVA"/>
    <property type="match status" value="1"/>
</dbReference>
<dbReference type="AlphaFoldDB" id="A0AA41UIT3"/>
<dbReference type="GO" id="GO:0005737">
    <property type="term" value="C:cytoplasm"/>
    <property type="evidence" value="ECO:0007669"/>
    <property type="project" value="UniProtKB-SubCell"/>
</dbReference>
<dbReference type="PANTHER" id="PTHR35794:SF2">
    <property type="entry name" value="CELL DIVISION PROTEIN DIVIVA"/>
    <property type="match status" value="1"/>
</dbReference>
<dbReference type="InterPro" id="IPR007793">
    <property type="entry name" value="DivIVA_fam"/>
</dbReference>
<gene>
    <name evidence="8" type="ORF">MRX98_07650</name>
</gene>
<feature type="coiled-coil region" evidence="7">
    <location>
        <begin position="25"/>
        <end position="70"/>
    </location>
</feature>
<dbReference type="EMBL" id="JALJRB010000006">
    <property type="protein sequence ID" value="MCJ8500444.1"/>
    <property type="molecule type" value="Genomic_DNA"/>
</dbReference>
<dbReference type="Pfam" id="PF05103">
    <property type="entry name" value="DivIVA"/>
    <property type="match status" value="1"/>
</dbReference>
<sequence>MPLTPLDIQQQQFRVRFRGFDIREVDRFLEQLAEHQSRLQAENKSLKEELRRLKMENQGYKEREETFKRAMLNSQKVLEQMKDNARKSAEIIIADAEVKAEKILNRAHSRLSQLHEDIAELKRQRMQIEVQIRSVIESHAKLLEIGKESMDALDASDEKVTVFKQPPSTLS</sequence>
<reference evidence="8" key="1">
    <citation type="submission" date="2022-04" db="EMBL/GenBank/DDBJ databases">
        <title>Desulfatitalea alkaliphila sp. nov., a novel anaerobic sulfate-reducing bacterium isolated from terrestrial mud volcano, Taman Peninsula, Russia.</title>
        <authorList>
            <person name="Khomyakova M.A."/>
            <person name="Merkel A.Y."/>
            <person name="Slobodkin A.I."/>
        </authorList>
    </citation>
    <scope>NUCLEOTIDE SEQUENCE</scope>
    <source>
        <strain evidence="8">M08but</strain>
    </source>
</reference>
<dbReference type="NCBIfam" id="TIGR03544">
    <property type="entry name" value="DivI1A_domain"/>
    <property type="match status" value="1"/>
</dbReference>
<evidence type="ECO:0000256" key="1">
    <source>
        <dbReference type="ARBA" id="ARBA00004496"/>
    </source>
</evidence>
<keyword evidence="4" id="KW-0132">Cell division</keyword>
<evidence type="ECO:0000313" key="9">
    <source>
        <dbReference type="Proteomes" id="UP001165427"/>
    </source>
</evidence>
<accession>A0AA41UIT3</accession>
<name>A0AA41UIT3_9BACT</name>
<dbReference type="InterPro" id="IPR019933">
    <property type="entry name" value="DivIVA_domain"/>
</dbReference>
<comment type="similarity">
    <text evidence="2">Belongs to the DivIVA family.</text>
</comment>
<keyword evidence="6" id="KW-0131">Cell cycle</keyword>
<evidence type="ECO:0000256" key="2">
    <source>
        <dbReference type="ARBA" id="ARBA00009008"/>
    </source>
</evidence>
<dbReference type="RefSeq" id="WP_246904797.1">
    <property type="nucleotide sequence ID" value="NZ_JALJRB010000006.1"/>
</dbReference>
<proteinExistence type="inferred from homology"/>
<comment type="subcellular location">
    <subcellularLocation>
        <location evidence="1">Cytoplasm</location>
    </subcellularLocation>
</comment>
<evidence type="ECO:0000256" key="5">
    <source>
        <dbReference type="ARBA" id="ARBA00023054"/>
    </source>
</evidence>
<keyword evidence="9" id="KW-1185">Reference proteome</keyword>
<dbReference type="GO" id="GO:0051301">
    <property type="term" value="P:cell division"/>
    <property type="evidence" value="ECO:0007669"/>
    <property type="project" value="UniProtKB-KW"/>
</dbReference>
<evidence type="ECO:0000256" key="3">
    <source>
        <dbReference type="ARBA" id="ARBA00022490"/>
    </source>
</evidence>